<dbReference type="PANTHER" id="PTHR45089">
    <property type="entry name" value="DNAJ HEAT SHOCK AMINO-TERMINAL DOMAIN PROTEIN-RELATED"/>
    <property type="match status" value="1"/>
</dbReference>
<evidence type="ECO:0000256" key="1">
    <source>
        <dbReference type="SAM" id="MobiDB-lite"/>
    </source>
</evidence>
<gene>
    <name evidence="3" type="ORF">FPE_LOCUS14033</name>
</gene>
<protein>
    <recommendedName>
        <fullName evidence="2">DUF3444 domain-containing protein</fullName>
    </recommendedName>
</protein>
<proteinExistence type="predicted"/>
<evidence type="ECO:0000313" key="4">
    <source>
        <dbReference type="Proteomes" id="UP000834106"/>
    </source>
</evidence>
<feature type="region of interest" description="Disordered" evidence="1">
    <location>
        <begin position="287"/>
        <end position="333"/>
    </location>
</feature>
<dbReference type="Proteomes" id="UP000834106">
    <property type="component" value="Chromosome 8"/>
</dbReference>
<feature type="compositionally biased region" description="Basic and acidic residues" evidence="1">
    <location>
        <begin position="312"/>
        <end position="325"/>
    </location>
</feature>
<keyword evidence="4" id="KW-1185">Reference proteome</keyword>
<feature type="domain" description="DUF3444" evidence="2">
    <location>
        <begin position="120"/>
        <end position="197"/>
    </location>
</feature>
<reference evidence="3" key="1">
    <citation type="submission" date="2023-05" db="EMBL/GenBank/DDBJ databases">
        <authorList>
            <person name="Huff M."/>
        </authorList>
    </citation>
    <scope>NUCLEOTIDE SEQUENCE</scope>
</reference>
<accession>A0AAD2DVU6</accession>
<dbReference type="AlphaFoldDB" id="A0AAD2DVU6"/>
<sequence>MVNPSQGAPEEIRFPTPGVGSQGIVSNKMVRSIRQSKHISHIEIDDDNEHNDFAISSKRSRGDSKVKQDDTIDTDDLKCGNVITSCFPIDADNDKSKTKQMGTSSEESLPTRILRMKNSILEEEQLEVVIEDECETNWGSKELPIGCGRFKCGKTQYALECLSFSHQVPYEKGKKKGSLVIYPRKWEIWALFKDWDVMVCLDNVCGFVSLFQRTREGEMDSFPIGPNELFRFSHQIPCFRMPGTERRVPEGSFELEPNCLPLNPDDLRYPSMAKVCSGNVYEHISYSESGDDGEHDDIPISPKKSQSIDGSTSKEGRKDTLDSKDLMYGPLEV</sequence>
<dbReference type="Pfam" id="PF11926">
    <property type="entry name" value="DUF3444"/>
    <property type="match status" value="2"/>
</dbReference>
<feature type="domain" description="DUF3444" evidence="2">
    <location>
        <begin position="199"/>
        <end position="245"/>
    </location>
</feature>
<feature type="region of interest" description="Disordered" evidence="1">
    <location>
        <begin position="1"/>
        <end position="23"/>
    </location>
</feature>
<name>A0AAD2DVU6_9LAMI</name>
<evidence type="ECO:0000259" key="2">
    <source>
        <dbReference type="Pfam" id="PF11926"/>
    </source>
</evidence>
<dbReference type="PANTHER" id="PTHR45089:SF57">
    <property type="entry name" value="DNAJ HEAT SHOCK N-TERMINAL DOMAIN-CONTAINING PROTEIN"/>
    <property type="match status" value="1"/>
</dbReference>
<dbReference type="EMBL" id="OU503043">
    <property type="protein sequence ID" value="CAI9766603.1"/>
    <property type="molecule type" value="Genomic_DNA"/>
</dbReference>
<dbReference type="InterPro" id="IPR024593">
    <property type="entry name" value="DUF3444"/>
</dbReference>
<evidence type="ECO:0000313" key="3">
    <source>
        <dbReference type="EMBL" id="CAI9766603.1"/>
    </source>
</evidence>
<organism evidence="3 4">
    <name type="scientific">Fraxinus pennsylvanica</name>
    <dbReference type="NCBI Taxonomy" id="56036"/>
    <lineage>
        <taxon>Eukaryota</taxon>
        <taxon>Viridiplantae</taxon>
        <taxon>Streptophyta</taxon>
        <taxon>Embryophyta</taxon>
        <taxon>Tracheophyta</taxon>
        <taxon>Spermatophyta</taxon>
        <taxon>Magnoliopsida</taxon>
        <taxon>eudicotyledons</taxon>
        <taxon>Gunneridae</taxon>
        <taxon>Pentapetalae</taxon>
        <taxon>asterids</taxon>
        <taxon>lamiids</taxon>
        <taxon>Lamiales</taxon>
        <taxon>Oleaceae</taxon>
        <taxon>Oleeae</taxon>
        <taxon>Fraxinus</taxon>
    </lineage>
</organism>